<evidence type="ECO:0000256" key="9">
    <source>
        <dbReference type="ARBA" id="ARBA00022842"/>
    </source>
</evidence>
<dbReference type="NCBIfam" id="TIGR00169">
    <property type="entry name" value="leuB"/>
    <property type="match status" value="1"/>
</dbReference>
<comment type="subunit">
    <text evidence="4">Homodimer.</text>
</comment>
<sequence length="348" mass="37518">MTTKKIAVLRGDYIGPEIMTAGLAVLAAACTGKFAYQIQDLPFGGQAIDAVGDPLPAETIHSCQNADAVLLSAIGGPKWDQAKKRPEAGLLQIRNELQLFANIRPTRVDPILAQNSPVKEAVIQGTNFVIVRELTSGIYFGQPRKQTATAALDTSTYTKQEIERILRLGFKMSEHRQKHVTIVDKANVLATSKLWRQVTQQVQADFPTVKVDFSYVDAASMKLISQPTFFDVIITANLFGDILSDEASVLTGSLGTIPSMSAGNNGPNLYEPIHGSAPDIAGKGIADPLAMIQSIEMMLRESFHENQIADQIAVAVRQTIKAGIVTPDLGGHATTKEVTAKIIENLKG</sequence>
<keyword evidence="7" id="KW-0028">Amino-acid biosynthesis</keyword>
<evidence type="ECO:0000256" key="11">
    <source>
        <dbReference type="ARBA" id="ARBA00023027"/>
    </source>
</evidence>
<dbReference type="eggNOG" id="COG0473">
    <property type="taxonomic scope" value="Bacteria"/>
</dbReference>
<comment type="similarity">
    <text evidence="3">Belongs to the isocitrate and isopropylmalate dehydrogenases family. LeuB type 1 subfamily.</text>
</comment>
<evidence type="ECO:0000256" key="2">
    <source>
        <dbReference type="ARBA" id="ARBA00001946"/>
    </source>
</evidence>
<evidence type="ECO:0000256" key="15">
    <source>
        <dbReference type="RuleBase" id="RU004443"/>
    </source>
</evidence>
<evidence type="ECO:0000256" key="13">
    <source>
        <dbReference type="ARBA" id="ARBA00023304"/>
    </source>
</evidence>
<dbReference type="Gene3D" id="3.40.718.10">
    <property type="entry name" value="Isopropylmalate Dehydrogenase"/>
    <property type="match status" value="1"/>
</dbReference>
<dbReference type="SMART" id="SM01329">
    <property type="entry name" value="Iso_dh"/>
    <property type="match status" value="1"/>
</dbReference>
<dbReference type="GO" id="GO:0009098">
    <property type="term" value="P:L-leucine biosynthetic process"/>
    <property type="evidence" value="ECO:0007669"/>
    <property type="project" value="UniProtKB-UniRule"/>
</dbReference>
<comment type="caution">
    <text evidence="17">The sequence shown here is derived from an EMBL/GenBank/DDBJ whole genome shotgun (WGS) entry which is preliminary data.</text>
</comment>
<evidence type="ECO:0000256" key="4">
    <source>
        <dbReference type="ARBA" id="ARBA00011738"/>
    </source>
</evidence>
<comment type="cofactor">
    <cofactor evidence="2">
        <name>Mg(2+)</name>
        <dbReference type="ChEBI" id="CHEBI:18420"/>
    </cofactor>
</comment>
<dbReference type="GO" id="GO:0046872">
    <property type="term" value="F:metal ion binding"/>
    <property type="evidence" value="ECO:0007669"/>
    <property type="project" value="UniProtKB-KW"/>
</dbReference>
<feature type="domain" description="Isopropylmalate dehydrogenase-like" evidence="16">
    <location>
        <begin position="5"/>
        <end position="342"/>
    </location>
</feature>
<keyword evidence="9" id="KW-0460">Magnesium</keyword>
<organism evidence="17 18">
    <name type="scientific">Liquorilactobacillus vini DSM 20605</name>
    <dbReference type="NCBI Taxonomy" id="1133569"/>
    <lineage>
        <taxon>Bacteria</taxon>
        <taxon>Bacillati</taxon>
        <taxon>Bacillota</taxon>
        <taxon>Bacilli</taxon>
        <taxon>Lactobacillales</taxon>
        <taxon>Lactobacillaceae</taxon>
        <taxon>Liquorilactobacillus</taxon>
    </lineage>
</organism>
<dbReference type="InterPro" id="IPR024084">
    <property type="entry name" value="IsoPropMal-DH-like_dom"/>
</dbReference>
<dbReference type="EC" id="1.1.1.85" evidence="5 14"/>
<dbReference type="PROSITE" id="PS51257">
    <property type="entry name" value="PROKAR_LIPOPROTEIN"/>
    <property type="match status" value="1"/>
</dbReference>
<comment type="cofactor">
    <cofactor evidence="1">
        <name>Mn(2+)</name>
        <dbReference type="ChEBI" id="CHEBI:29035"/>
    </cofactor>
</comment>
<dbReference type="OrthoDB" id="9806254at2"/>
<evidence type="ECO:0000256" key="12">
    <source>
        <dbReference type="ARBA" id="ARBA00023211"/>
    </source>
</evidence>
<dbReference type="EMBL" id="AYYX01000024">
    <property type="protein sequence ID" value="KRM88703.1"/>
    <property type="molecule type" value="Genomic_DNA"/>
</dbReference>
<keyword evidence="13" id="KW-0100">Branched-chain amino acid biosynthesis</keyword>
<evidence type="ECO:0000256" key="6">
    <source>
        <dbReference type="ARBA" id="ARBA00022430"/>
    </source>
</evidence>
<dbReference type="Proteomes" id="UP000051576">
    <property type="component" value="Unassembled WGS sequence"/>
</dbReference>
<dbReference type="GO" id="GO:0003862">
    <property type="term" value="F:3-isopropylmalate dehydrogenase activity"/>
    <property type="evidence" value="ECO:0007669"/>
    <property type="project" value="UniProtKB-UniRule"/>
</dbReference>
<gene>
    <name evidence="17" type="ORF">FD21_GL000901</name>
</gene>
<accession>A0A0R2CA07</accession>
<dbReference type="PANTHER" id="PTHR42979">
    <property type="entry name" value="3-ISOPROPYLMALATE DEHYDROGENASE"/>
    <property type="match status" value="1"/>
</dbReference>
<evidence type="ECO:0000256" key="8">
    <source>
        <dbReference type="ARBA" id="ARBA00022723"/>
    </source>
</evidence>
<keyword evidence="8" id="KW-0479">Metal-binding</keyword>
<evidence type="ECO:0000256" key="5">
    <source>
        <dbReference type="ARBA" id="ARBA00013101"/>
    </source>
</evidence>
<name>A0A0R2CA07_9LACO</name>
<keyword evidence="12" id="KW-0464">Manganese</keyword>
<keyword evidence="11" id="KW-0520">NAD</keyword>
<protein>
    <recommendedName>
        <fullName evidence="5 14">3-isopropylmalate dehydrogenase</fullName>
        <ecNumber evidence="5 14">1.1.1.85</ecNumber>
    </recommendedName>
</protein>
<evidence type="ECO:0000256" key="7">
    <source>
        <dbReference type="ARBA" id="ARBA00022605"/>
    </source>
</evidence>
<evidence type="ECO:0000313" key="17">
    <source>
        <dbReference type="EMBL" id="KRM88703.1"/>
    </source>
</evidence>
<evidence type="ECO:0000256" key="3">
    <source>
        <dbReference type="ARBA" id="ARBA00008319"/>
    </source>
</evidence>
<keyword evidence="18" id="KW-1185">Reference proteome</keyword>
<evidence type="ECO:0000256" key="1">
    <source>
        <dbReference type="ARBA" id="ARBA00001936"/>
    </source>
</evidence>
<keyword evidence="10 15" id="KW-0560">Oxidoreductase</keyword>
<dbReference type="PATRIC" id="fig|1133569.4.peg.999"/>
<evidence type="ECO:0000256" key="10">
    <source>
        <dbReference type="ARBA" id="ARBA00023002"/>
    </source>
</evidence>
<evidence type="ECO:0000313" key="18">
    <source>
        <dbReference type="Proteomes" id="UP000051576"/>
    </source>
</evidence>
<evidence type="ECO:0000259" key="16">
    <source>
        <dbReference type="SMART" id="SM01329"/>
    </source>
</evidence>
<keyword evidence="6" id="KW-0432">Leucine biosynthesis</keyword>
<dbReference type="Pfam" id="PF00180">
    <property type="entry name" value="Iso_dh"/>
    <property type="match status" value="1"/>
</dbReference>
<dbReference type="InterPro" id="IPR004429">
    <property type="entry name" value="Isopropylmalate_DH"/>
</dbReference>
<dbReference type="STRING" id="1133569.FD21_GL000901"/>
<dbReference type="GO" id="GO:0005829">
    <property type="term" value="C:cytosol"/>
    <property type="evidence" value="ECO:0007669"/>
    <property type="project" value="TreeGrafter"/>
</dbReference>
<dbReference type="RefSeq" id="WP_010580946.1">
    <property type="nucleotide sequence ID" value="NZ_AHYZ01000136.1"/>
</dbReference>
<dbReference type="FunFam" id="3.40.718.10:FF:000006">
    <property type="entry name" value="3-isopropylmalate dehydrogenase"/>
    <property type="match status" value="1"/>
</dbReference>
<dbReference type="PANTHER" id="PTHR42979:SF1">
    <property type="entry name" value="3-ISOPROPYLMALATE DEHYDROGENASE"/>
    <property type="match status" value="1"/>
</dbReference>
<dbReference type="AlphaFoldDB" id="A0A0R2CA07"/>
<dbReference type="SUPFAM" id="SSF53659">
    <property type="entry name" value="Isocitrate/Isopropylmalate dehydrogenase-like"/>
    <property type="match status" value="1"/>
</dbReference>
<proteinExistence type="inferred from homology"/>
<evidence type="ECO:0000256" key="14">
    <source>
        <dbReference type="NCBIfam" id="TIGR00169"/>
    </source>
</evidence>
<reference evidence="17 18" key="1">
    <citation type="journal article" date="2015" name="Genome Announc.">
        <title>Expanding the biotechnology potential of lactobacilli through comparative genomics of 213 strains and associated genera.</title>
        <authorList>
            <person name="Sun Z."/>
            <person name="Harris H.M."/>
            <person name="McCann A."/>
            <person name="Guo C."/>
            <person name="Argimon S."/>
            <person name="Zhang W."/>
            <person name="Yang X."/>
            <person name="Jeffery I.B."/>
            <person name="Cooney J.C."/>
            <person name="Kagawa T.F."/>
            <person name="Liu W."/>
            <person name="Song Y."/>
            <person name="Salvetti E."/>
            <person name="Wrobel A."/>
            <person name="Rasinkangas P."/>
            <person name="Parkhill J."/>
            <person name="Rea M.C."/>
            <person name="O'Sullivan O."/>
            <person name="Ritari J."/>
            <person name="Douillard F.P."/>
            <person name="Paul Ross R."/>
            <person name="Yang R."/>
            <person name="Briner A.E."/>
            <person name="Felis G.E."/>
            <person name="de Vos W.M."/>
            <person name="Barrangou R."/>
            <person name="Klaenhammer T.R."/>
            <person name="Caufield P.W."/>
            <person name="Cui Y."/>
            <person name="Zhang H."/>
            <person name="O'Toole P.W."/>
        </authorList>
    </citation>
    <scope>NUCLEOTIDE SEQUENCE [LARGE SCALE GENOMIC DNA]</scope>
    <source>
        <strain evidence="17 18">DSM 20605</strain>
    </source>
</reference>